<dbReference type="EMBL" id="BAAATE010000048">
    <property type="protein sequence ID" value="GAA2697593.1"/>
    <property type="molecule type" value="Genomic_DNA"/>
</dbReference>
<evidence type="ECO:0000313" key="1">
    <source>
        <dbReference type="EMBL" id="GAA2697593.1"/>
    </source>
</evidence>
<proteinExistence type="predicted"/>
<protein>
    <submittedName>
        <fullName evidence="1">Uncharacterized protein</fullName>
    </submittedName>
</protein>
<sequence>MAASSRALEAQRAMLAAGRDAKAGLSPLADALFDNAEAHLAADVKLLEDVQRLLDG</sequence>
<dbReference type="RefSeq" id="WP_344841169.1">
    <property type="nucleotide sequence ID" value="NZ_BAAATE010000048.1"/>
</dbReference>
<evidence type="ECO:0000313" key="2">
    <source>
        <dbReference type="Proteomes" id="UP001501666"/>
    </source>
</evidence>
<name>A0ABN3TAJ8_9ACTN</name>
<accession>A0ABN3TAJ8</accession>
<keyword evidence="2" id="KW-1185">Reference proteome</keyword>
<organism evidence="1 2">
    <name type="scientific">Nonomuraea recticatena</name>
    <dbReference type="NCBI Taxonomy" id="46178"/>
    <lineage>
        <taxon>Bacteria</taxon>
        <taxon>Bacillati</taxon>
        <taxon>Actinomycetota</taxon>
        <taxon>Actinomycetes</taxon>
        <taxon>Streptosporangiales</taxon>
        <taxon>Streptosporangiaceae</taxon>
        <taxon>Nonomuraea</taxon>
    </lineage>
</organism>
<reference evidence="1 2" key="1">
    <citation type="journal article" date="2019" name="Int. J. Syst. Evol. Microbiol.">
        <title>The Global Catalogue of Microorganisms (GCM) 10K type strain sequencing project: providing services to taxonomists for standard genome sequencing and annotation.</title>
        <authorList>
            <consortium name="The Broad Institute Genomics Platform"/>
            <consortium name="The Broad Institute Genome Sequencing Center for Infectious Disease"/>
            <person name="Wu L."/>
            <person name="Ma J."/>
        </authorList>
    </citation>
    <scope>NUCLEOTIDE SEQUENCE [LARGE SCALE GENOMIC DNA]</scope>
    <source>
        <strain evidence="1 2">JCM 6835</strain>
    </source>
</reference>
<dbReference type="Proteomes" id="UP001501666">
    <property type="component" value="Unassembled WGS sequence"/>
</dbReference>
<gene>
    <name evidence="1" type="ORF">GCM10010412_092570</name>
</gene>
<comment type="caution">
    <text evidence="1">The sequence shown here is derived from an EMBL/GenBank/DDBJ whole genome shotgun (WGS) entry which is preliminary data.</text>
</comment>